<evidence type="ECO:0000256" key="2">
    <source>
        <dbReference type="ARBA" id="ARBA00022723"/>
    </source>
</evidence>
<dbReference type="Pfam" id="PF20582">
    <property type="entry name" value="UPF0758_N"/>
    <property type="match status" value="1"/>
</dbReference>
<dbReference type="PROSITE" id="PS50249">
    <property type="entry name" value="MPN"/>
    <property type="match status" value="1"/>
</dbReference>
<evidence type="ECO:0000256" key="3">
    <source>
        <dbReference type="ARBA" id="ARBA00022801"/>
    </source>
</evidence>
<name>A0A1F7IQ94_9BACT</name>
<sequence length="220" mass="24817">MKIKDIPKVDRPREKIMKYGAEKLSNSELLAILLGKGIKGKNAVEMARSLLKKFPEEKLVNIQLNDLKNFTGIGSTKACQIIACVELGKRLLKGKKSIIIMSAKQIWDEMKDIRNSKKEHCFIFYLDVRNQIIKRELISIGTLNASLIHPREIFEPAIRFTAAQMIISHNHPSGDPSASEEDIKLTRQLIEAGKILGIDIIDHIIVSEKGFVSMKEKALM</sequence>
<dbReference type="PANTHER" id="PTHR30471:SF3">
    <property type="entry name" value="UPF0758 PROTEIN YEES-RELATED"/>
    <property type="match status" value="1"/>
</dbReference>
<dbReference type="InterPro" id="IPR001405">
    <property type="entry name" value="UPF0758"/>
</dbReference>
<evidence type="ECO:0000256" key="6">
    <source>
        <dbReference type="RuleBase" id="RU003797"/>
    </source>
</evidence>
<comment type="similarity">
    <text evidence="6">Belongs to the UPF0758 family.</text>
</comment>
<dbReference type="NCBIfam" id="TIGR00608">
    <property type="entry name" value="radc"/>
    <property type="match status" value="1"/>
</dbReference>
<dbReference type="GO" id="GO:0008237">
    <property type="term" value="F:metallopeptidase activity"/>
    <property type="evidence" value="ECO:0007669"/>
    <property type="project" value="UniProtKB-KW"/>
</dbReference>
<gene>
    <name evidence="8" type="ORF">A3B40_00555</name>
</gene>
<dbReference type="NCBIfam" id="NF000642">
    <property type="entry name" value="PRK00024.1"/>
    <property type="match status" value="1"/>
</dbReference>
<evidence type="ECO:0000313" key="8">
    <source>
        <dbReference type="EMBL" id="OGK45539.1"/>
    </source>
</evidence>
<dbReference type="PANTHER" id="PTHR30471">
    <property type="entry name" value="DNA REPAIR PROTEIN RADC"/>
    <property type="match status" value="1"/>
</dbReference>
<keyword evidence="4" id="KW-0862">Zinc</keyword>
<reference evidence="8 9" key="1">
    <citation type="journal article" date="2016" name="Nat. Commun.">
        <title>Thousands of microbial genomes shed light on interconnected biogeochemical processes in an aquifer system.</title>
        <authorList>
            <person name="Anantharaman K."/>
            <person name="Brown C.T."/>
            <person name="Hug L.A."/>
            <person name="Sharon I."/>
            <person name="Castelle C.J."/>
            <person name="Probst A.J."/>
            <person name="Thomas B.C."/>
            <person name="Singh A."/>
            <person name="Wilkins M.J."/>
            <person name="Karaoz U."/>
            <person name="Brodie E.L."/>
            <person name="Williams K.H."/>
            <person name="Hubbard S.S."/>
            <person name="Banfield J.F."/>
        </authorList>
    </citation>
    <scope>NUCLEOTIDE SEQUENCE [LARGE SCALE GENOMIC DNA]</scope>
</reference>
<keyword evidence="5" id="KW-0482">Metalloprotease</keyword>
<dbReference type="Pfam" id="PF04002">
    <property type="entry name" value="RadC"/>
    <property type="match status" value="1"/>
</dbReference>
<dbReference type="InterPro" id="IPR020891">
    <property type="entry name" value="UPF0758_CS"/>
</dbReference>
<dbReference type="Gene3D" id="3.40.140.10">
    <property type="entry name" value="Cytidine Deaminase, domain 2"/>
    <property type="match status" value="1"/>
</dbReference>
<proteinExistence type="inferred from homology"/>
<dbReference type="SUPFAM" id="SSF47781">
    <property type="entry name" value="RuvA domain 2-like"/>
    <property type="match status" value="1"/>
</dbReference>
<dbReference type="GO" id="GO:0006508">
    <property type="term" value="P:proteolysis"/>
    <property type="evidence" value="ECO:0007669"/>
    <property type="project" value="UniProtKB-KW"/>
</dbReference>
<dbReference type="GO" id="GO:0046872">
    <property type="term" value="F:metal ion binding"/>
    <property type="evidence" value="ECO:0007669"/>
    <property type="project" value="UniProtKB-KW"/>
</dbReference>
<dbReference type="InterPro" id="IPR025657">
    <property type="entry name" value="RadC_JAB"/>
</dbReference>
<organism evidence="8 9">
    <name type="scientific">Candidatus Roizmanbacteria bacterium RIFCSPLOWO2_01_FULL_37_16</name>
    <dbReference type="NCBI Taxonomy" id="1802058"/>
    <lineage>
        <taxon>Bacteria</taxon>
        <taxon>Candidatus Roizmaniibacteriota</taxon>
    </lineage>
</organism>
<evidence type="ECO:0000256" key="4">
    <source>
        <dbReference type="ARBA" id="ARBA00022833"/>
    </source>
</evidence>
<comment type="caution">
    <text evidence="8">The sequence shown here is derived from an EMBL/GenBank/DDBJ whole genome shotgun (WGS) entry which is preliminary data.</text>
</comment>
<evidence type="ECO:0000256" key="5">
    <source>
        <dbReference type="ARBA" id="ARBA00023049"/>
    </source>
</evidence>
<keyword evidence="3" id="KW-0378">Hydrolase</keyword>
<dbReference type="CDD" id="cd08071">
    <property type="entry name" value="MPN_DUF2466"/>
    <property type="match status" value="1"/>
</dbReference>
<protein>
    <recommendedName>
        <fullName evidence="7">MPN domain-containing protein</fullName>
    </recommendedName>
</protein>
<evidence type="ECO:0000313" key="9">
    <source>
        <dbReference type="Proteomes" id="UP000178040"/>
    </source>
</evidence>
<dbReference type="InterPro" id="IPR010994">
    <property type="entry name" value="RuvA_2-like"/>
</dbReference>
<evidence type="ECO:0000259" key="7">
    <source>
        <dbReference type="PROSITE" id="PS50249"/>
    </source>
</evidence>
<dbReference type="PROSITE" id="PS01302">
    <property type="entry name" value="UPF0758"/>
    <property type="match status" value="1"/>
</dbReference>
<feature type="domain" description="MPN" evidence="7">
    <location>
        <begin position="99"/>
        <end position="220"/>
    </location>
</feature>
<dbReference type="InterPro" id="IPR037518">
    <property type="entry name" value="MPN"/>
</dbReference>
<dbReference type="Proteomes" id="UP000178040">
    <property type="component" value="Unassembled WGS sequence"/>
</dbReference>
<evidence type="ECO:0000256" key="1">
    <source>
        <dbReference type="ARBA" id="ARBA00022670"/>
    </source>
</evidence>
<dbReference type="AlphaFoldDB" id="A0A1F7IQ94"/>
<accession>A0A1F7IQ94</accession>
<dbReference type="InterPro" id="IPR046778">
    <property type="entry name" value="UPF0758_N"/>
</dbReference>
<keyword evidence="2" id="KW-0479">Metal-binding</keyword>
<keyword evidence="1" id="KW-0645">Protease</keyword>
<dbReference type="EMBL" id="MGAI01000006">
    <property type="protein sequence ID" value="OGK45539.1"/>
    <property type="molecule type" value="Genomic_DNA"/>
</dbReference>